<dbReference type="InterPro" id="IPR036900">
    <property type="entry name" value="A-D-PHexomutase_C_sf"/>
</dbReference>
<dbReference type="CDD" id="cd05799">
    <property type="entry name" value="PGM2"/>
    <property type="match status" value="1"/>
</dbReference>
<evidence type="ECO:0000256" key="3">
    <source>
        <dbReference type="ARBA" id="ARBA00010231"/>
    </source>
</evidence>
<reference evidence="15 16" key="1">
    <citation type="journal article" date="2019" name="Nat. Ecol. Evol.">
        <title>Megaphylogeny resolves global patterns of mushroom evolution.</title>
        <authorList>
            <person name="Varga T."/>
            <person name="Krizsan K."/>
            <person name="Foldi C."/>
            <person name="Dima B."/>
            <person name="Sanchez-Garcia M."/>
            <person name="Sanchez-Ramirez S."/>
            <person name="Szollosi G.J."/>
            <person name="Szarkandi J.G."/>
            <person name="Papp V."/>
            <person name="Albert L."/>
            <person name="Andreopoulos W."/>
            <person name="Angelini C."/>
            <person name="Antonin V."/>
            <person name="Barry K.W."/>
            <person name="Bougher N.L."/>
            <person name="Buchanan P."/>
            <person name="Buyck B."/>
            <person name="Bense V."/>
            <person name="Catcheside P."/>
            <person name="Chovatia M."/>
            <person name="Cooper J."/>
            <person name="Damon W."/>
            <person name="Desjardin D."/>
            <person name="Finy P."/>
            <person name="Geml J."/>
            <person name="Haridas S."/>
            <person name="Hughes K."/>
            <person name="Justo A."/>
            <person name="Karasinski D."/>
            <person name="Kautmanova I."/>
            <person name="Kiss B."/>
            <person name="Kocsube S."/>
            <person name="Kotiranta H."/>
            <person name="LaButti K.M."/>
            <person name="Lechner B.E."/>
            <person name="Liimatainen K."/>
            <person name="Lipzen A."/>
            <person name="Lukacs Z."/>
            <person name="Mihaltcheva S."/>
            <person name="Morgado L.N."/>
            <person name="Niskanen T."/>
            <person name="Noordeloos M.E."/>
            <person name="Ohm R.A."/>
            <person name="Ortiz-Santana B."/>
            <person name="Ovrebo C."/>
            <person name="Racz N."/>
            <person name="Riley R."/>
            <person name="Savchenko A."/>
            <person name="Shiryaev A."/>
            <person name="Soop K."/>
            <person name="Spirin V."/>
            <person name="Szebenyi C."/>
            <person name="Tomsovsky M."/>
            <person name="Tulloss R.E."/>
            <person name="Uehling J."/>
            <person name="Grigoriev I.V."/>
            <person name="Vagvolgyi C."/>
            <person name="Papp T."/>
            <person name="Martin F.M."/>
            <person name="Miettinen O."/>
            <person name="Hibbett D.S."/>
            <person name="Nagy L.G."/>
        </authorList>
    </citation>
    <scope>NUCLEOTIDE SEQUENCE [LARGE SCALE GENOMIC DNA]</scope>
    <source>
        <strain evidence="15 16">FP101781</strain>
    </source>
</reference>
<feature type="domain" description="Alpha-D-phosphohexomutase alpha/beta/alpha" evidence="12">
    <location>
        <begin position="45"/>
        <end position="184"/>
    </location>
</feature>
<dbReference type="GO" id="GO:0005634">
    <property type="term" value="C:nucleus"/>
    <property type="evidence" value="ECO:0007669"/>
    <property type="project" value="TreeGrafter"/>
</dbReference>
<dbReference type="STRING" id="71717.A0A4Y7TQ14"/>
<dbReference type="SUPFAM" id="SSF55957">
    <property type="entry name" value="Phosphoglucomutase, C-terminal domain"/>
    <property type="match status" value="1"/>
</dbReference>
<dbReference type="InterPro" id="IPR005846">
    <property type="entry name" value="A-D-PHexomutase_a/b/a-III"/>
</dbReference>
<keyword evidence="5" id="KW-0313">Glucose metabolism</keyword>
<protein>
    <submittedName>
        <fullName evidence="15">Phosphoglucomutase 1</fullName>
    </submittedName>
</protein>
<evidence type="ECO:0000256" key="9">
    <source>
        <dbReference type="ARBA" id="ARBA00023235"/>
    </source>
</evidence>
<dbReference type="SUPFAM" id="SSF53738">
    <property type="entry name" value="Phosphoglucomutase, first 3 domains"/>
    <property type="match status" value="3"/>
</dbReference>
<evidence type="ECO:0000256" key="2">
    <source>
        <dbReference type="ARBA" id="ARBA00004496"/>
    </source>
</evidence>
<keyword evidence="9" id="KW-0413">Isomerase</keyword>
<dbReference type="GO" id="GO:0006006">
    <property type="term" value="P:glucose metabolic process"/>
    <property type="evidence" value="ECO:0007669"/>
    <property type="project" value="UniProtKB-KW"/>
</dbReference>
<dbReference type="Gene3D" id="3.40.120.10">
    <property type="entry name" value="Alpha-D-Glucose-1,6-Bisphosphate, subunit A, domain 3"/>
    <property type="match status" value="3"/>
</dbReference>
<dbReference type="AlphaFoldDB" id="A0A4Y7TQ14"/>
<keyword evidence="16" id="KW-1185">Reference proteome</keyword>
<feature type="domain" description="Alpha-D-phosphohexomutase alpha/beta/alpha" evidence="14">
    <location>
        <begin position="327"/>
        <end position="456"/>
    </location>
</feature>
<keyword evidence="6" id="KW-0597">Phosphoprotein</keyword>
<dbReference type="InterPro" id="IPR016066">
    <property type="entry name" value="A-D-PHexomutase_CS"/>
</dbReference>
<gene>
    <name evidence="15" type="ORF">FA13DRAFT_1623269</name>
</gene>
<evidence type="ECO:0000313" key="16">
    <source>
        <dbReference type="Proteomes" id="UP000298030"/>
    </source>
</evidence>
<dbReference type="PANTHER" id="PTHR45745">
    <property type="entry name" value="PHOSPHOMANNOMUTASE 45A"/>
    <property type="match status" value="1"/>
</dbReference>
<keyword evidence="4" id="KW-0963">Cytoplasm</keyword>
<comment type="subcellular location">
    <subcellularLocation>
        <location evidence="2">Cytoplasm</location>
    </subcellularLocation>
</comment>
<evidence type="ECO:0000256" key="6">
    <source>
        <dbReference type="ARBA" id="ARBA00022553"/>
    </source>
</evidence>
<dbReference type="Proteomes" id="UP000298030">
    <property type="component" value="Unassembled WGS sequence"/>
</dbReference>
<keyword evidence="7 11" id="KW-0479">Metal-binding</keyword>
<evidence type="ECO:0000256" key="5">
    <source>
        <dbReference type="ARBA" id="ARBA00022526"/>
    </source>
</evidence>
<evidence type="ECO:0000256" key="1">
    <source>
        <dbReference type="ARBA" id="ARBA00001946"/>
    </source>
</evidence>
<dbReference type="GO" id="GO:0008973">
    <property type="term" value="F:phosphopentomutase activity"/>
    <property type="evidence" value="ECO:0007669"/>
    <property type="project" value="TreeGrafter"/>
</dbReference>
<dbReference type="InterPro" id="IPR016055">
    <property type="entry name" value="A-D-PHexomutase_a/b/a-I/II/III"/>
</dbReference>
<evidence type="ECO:0000313" key="15">
    <source>
        <dbReference type="EMBL" id="TEB36044.1"/>
    </source>
</evidence>
<dbReference type="GO" id="GO:0006166">
    <property type="term" value="P:purine ribonucleoside salvage"/>
    <property type="evidence" value="ECO:0007669"/>
    <property type="project" value="TreeGrafter"/>
</dbReference>
<comment type="cofactor">
    <cofactor evidence="1">
        <name>Mg(2+)</name>
        <dbReference type="ChEBI" id="CHEBI:18420"/>
    </cofactor>
</comment>
<name>A0A4Y7TQ14_COPMI</name>
<comment type="similarity">
    <text evidence="3 11">Belongs to the phosphohexose mutase family.</text>
</comment>
<dbReference type="GO" id="GO:0000287">
    <property type="term" value="F:magnesium ion binding"/>
    <property type="evidence" value="ECO:0007669"/>
    <property type="project" value="InterPro"/>
</dbReference>
<evidence type="ECO:0000256" key="8">
    <source>
        <dbReference type="ARBA" id="ARBA00022842"/>
    </source>
</evidence>
<evidence type="ECO:0000256" key="10">
    <source>
        <dbReference type="ARBA" id="ARBA00023277"/>
    </source>
</evidence>
<dbReference type="GO" id="GO:0005737">
    <property type="term" value="C:cytoplasm"/>
    <property type="evidence" value="ECO:0007669"/>
    <property type="project" value="UniProtKB-SubCell"/>
</dbReference>
<dbReference type="InterPro" id="IPR005845">
    <property type="entry name" value="A-D-PHexomutase_a/b/a-II"/>
</dbReference>
<dbReference type="InterPro" id="IPR005844">
    <property type="entry name" value="A-D-PHexomutase_a/b/a-I"/>
</dbReference>
<evidence type="ECO:0000256" key="11">
    <source>
        <dbReference type="RuleBase" id="RU004326"/>
    </source>
</evidence>
<evidence type="ECO:0000259" key="14">
    <source>
        <dbReference type="Pfam" id="PF02880"/>
    </source>
</evidence>
<comment type="caution">
    <text evidence="15">The sequence shown here is derived from an EMBL/GenBank/DDBJ whole genome shotgun (WGS) entry which is preliminary data.</text>
</comment>
<evidence type="ECO:0000256" key="7">
    <source>
        <dbReference type="ARBA" id="ARBA00022723"/>
    </source>
</evidence>
<dbReference type="EMBL" id="QPFP01000006">
    <property type="protein sequence ID" value="TEB36044.1"/>
    <property type="molecule type" value="Genomic_DNA"/>
</dbReference>
<accession>A0A4Y7TQ14</accession>
<keyword evidence="10" id="KW-0119">Carbohydrate metabolism</keyword>
<dbReference type="PANTHER" id="PTHR45745:SF1">
    <property type="entry name" value="PHOSPHOGLUCOMUTASE 2B-RELATED"/>
    <property type="match status" value="1"/>
</dbReference>
<feature type="domain" description="Alpha-D-phosphohexomutase alpha/beta/alpha" evidence="13">
    <location>
        <begin position="230"/>
        <end position="317"/>
    </location>
</feature>
<evidence type="ECO:0000259" key="13">
    <source>
        <dbReference type="Pfam" id="PF02879"/>
    </source>
</evidence>
<keyword evidence="8 11" id="KW-0460">Magnesium</keyword>
<sequence length="599" mass="66464">MEAALQSHVEDWLRLDKNPETRSEVEKLWEAKDYTELGKRMSSRIEFGTAGLRGRMEAGWARMNDLTVVQASQGLSAYVAATIDSAKTKGVVVGHDHRHHSEHWAALTANAFLQQGFKVYLYKGLVHTPLVPYGVKYLGAACGVMITASHNPKDDNGYKVYWENAVQIISPHDAGIAKAIDENLEPKASSWSTGALASSELCVDRTEEVKDMYFMALGKYGHLSTLPVGTEGLKFVNTSMHGVSDPFVRRAFDTFGISQYIPVVEQRLPDPEFPTVKFPNPEEKGALDLALATAAKAGVGYLLAQDPDSDRFSAAEKQKDGKWHVFTGDQLGTLFAAYIVQQYKAKPTWKADLSKVAMVASTVSSKMLEAMAKVEGFKFVECLTGFKYIGNTALDLVKEGYEVPFGYEEAIGFMFGNEIRDKDGVAATATFVGLVSSVRARGMSVREYLESLYQRYGYFKSNNGYFVCHERPKIDTIFDRLRNYTTGGNKDRAFPEEVAGLPITSVVDLTLGYDSRNLPTYEPSLPLSSGHMVQFRAGRDEDEARLMLTIRTSGTEPKIKYYLEGSGANGDRVMEVLDRVVEELGRDWMEAEKHGLLKP</sequence>
<dbReference type="OrthoDB" id="8300170at2759"/>
<dbReference type="Pfam" id="PF02880">
    <property type="entry name" value="PGM_PMM_III"/>
    <property type="match status" value="1"/>
</dbReference>
<organism evidence="15 16">
    <name type="scientific">Coprinellus micaceus</name>
    <name type="common">Glistening ink-cap mushroom</name>
    <name type="synonym">Coprinus micaceus</name>
    <dbReference type="NCBI Taxonomy" id="71717"/>
    <lineage>
        <taxon>Eukaryota</taxon>
        <taxon>Fungi</taxon>
        <taxon>Dikarya</taxon>
        <taxon>Basidiomycota</taxon>
        <taxon>Agaricomycotina</taxon>
        <taxon>Agaricomycetes</taxon>
        <taxon>Agaricomycetidae</taxon>
        <taxon>Agaricales</taxon>
        <taxon>Agaricineae</taxon>
        <taxon>Psathyrellaceae</taxon>
        <taxon>Coprinellus</taxon>
    </lineage>
</organism>
<dbReference type="Pfam" id="PF02878">
    <property type="entry name" value="PGM_PMM_I"/>
    <property type="match status" value="1"/>
</dbReference>
<proteinExistence type="inferred from homology"/>
<dbReference type="PROSITE" id="PS00710">
    <property type="entry name" value="PGM_PMM"/>
    <property type="match status" value="1"/>
</dbReference>
<dbReference type="FunFam" id="3.40.120.10:FF:000035">
    <property type="entry name" value="Pgm3p"/>
    <property type="match status" value="1"/>
</dbReference>
<dbReference type="Pfam" id="PF02879">
    <property type="entry name" value="PGM_PMM_II"/>
    <property type="match status" value="1"/>
</dbReference>
<evidence type="ECO:0000256" key="4">
    <source>
        <dbReference type="ARBA" id="ARBA00022490"/>
    </source>
</evidence>
<evidence type="ECO:0000259" key="12">
    <source>
        <dbReference type="Pfam" id="PF02878"/>
    </source>
</evidence>